<dbReference type="EC" id="2.7.1.15" evidence="4"/>
<sequence>MIVEKNYKIEEYKFKKGNLNFAVVGHIEWINFLRVDKLPKPGIISHSKKSIEYPAGGGSIIAKKLSDLTLNQIHFFTSLGNDDYGDKCFKVLSNMGIKLHVAWRDKPTRRGFSLIDSQGERAITVIGERLAPTHKDKLEWNILKKMDGIFITASDSEIFKMARSASILCTTPRVGLNTINKSNVLIDGLIGSNLDPGEVFSFSDLSLKPKYTFKTEGEKGGIIFPGGRYKALKNKKLKVDSYGCGDSFAAGILYGMASKWDIDKSLNLAKVMGREASEFFGPYANNDEK</sequence>
<dbReference type="EMBL" id="JNAL01000016">
    <property type="protein sequence ID" value="KGF95169.1"/>
    <property type="molecule type" value="Genomic_DNA"/>
</dbReference>
<evidence type="ECO:0000256" key="1">
    <source>
        <dbReference type="ARBA" id="ARBA00022679"/>
    </source>
</evidence>
<evidence type="ECO:0000259" key="3">
    <source>
        <dbReference type="Pfam" id="PF00294"/>
    </source>
</evidence>
<organism evidence="4 5">
    <name type="scientific">Prochlorococcus marinus str. MIT 9201</name>
    <dbReference type="NCBI Taxonomy" id="93057"/>
    <lineage>
        <taxon>Bacteria</taxon>
        <taxon>Bacillati</taxon>
        <taxon>Cyanobacteriota</taxon>
        <taxon>Cyanophyceae</taxon>
        <taxon>Synechococcales</taxon>
        <taxon>Prochlorococcaceae</taxon>
        <taxon>Prochlorococcus</taxon>
    </lineage>
</organism>
<dbReference type="STRING" id="93057.EU95_1535"/>
<proteinExistence type="predicted"/>
<dbReference type="Gene3D" id="3.40.1190.20">
    <property type="match status" value="1"/>
</dbReference>
<dbReference type="GO" id="GO:0004747">
    <property type="term" value="F:ribokinase activity"/>
    <property type="evidence" value="ECO:0007669"/>
    <property type="project" value="UniProtKB-EC"/>
</dbReference>
<dbReference type="CDD" id="cd01947">
    <property type="entry name" value="Guanosine_kinase_like"/>
    <property type="match status" value="1"/>
</dbReference>
<dbReference type="InterPro" id="IPR029056">
    <property type="entry name" value="Ribokinase-like"/>
</dbReference>
<dbReference type="eggNOG" id="COG0524">
    <property type="taxonomic scope" value="Bacteria"/>
</dbReference>
<dbReference type="PANTHER" id="PTHR10584">
    <property type="entry name" value="SUGAR KINASE"/>
    <property type="match status" value="1"/>
</dbReference>
<evidence type="ECO:0000256" key="2">
    <source>
        <dbReference type="ARBA" id="ARBA00022777"/>
    </source>
</evidence>
<evidence type="ECO:0000313" key="4">
    <source>
        <dbReference type="EMBL" id="KGF95169.1"/>
    </source>
</evidence>
<dbReference type="PANTHER" id="PTHR10584:SF166">
    <property type="entry name" value="RIBOKINASE"/>
    <property type="match status" value="1"/>
</dbReference>
<dbReference type="SUPFAM" id="SSF53613">
    <property type="entry name" value="Ribokinase-like"/>
    <property type="match status" value="1"/>
</dbReference>
<feature type="domain" description="Carbohydrate kinase PfkB" evidence="3">
    <location>
        <begin position="214"/>
        <end position="274"/>
    </location>
</feature>
<dbReference type="RefSeq" id="WP_032522644.1">
    <property type="nucleotide sequence ID" value="NZ_CP138977.1"/>
</dbReference>
<keyword evidence="1 4" id="KW-0808">Transferase</keyword>
<keyword evidence="2 4" id="KW-0418">Kinase</keyword>
<dbReference type="OrthoDB" id="5504625at2"/>
<reference evidence="5" key="1">
    <citation type="journal article" date="2014" name="Sci. Data">
        <title>Genomes of diverse isolates of the marine cyanobacterium Prochlorococcus.</title>
        <authorList>
            <person name="Biller S."/>
            <person name="Berube P."/>
            <person name="Thompson J."/>
            <person name="Kelly L."/>
            <person name="Roggensack S."/>
            <person name="Awad L."/>
            <person name="Roache-Johnson K."/>
            <person name="Ding H."/>
            <person name="Giovannoni S.J."/>
            <person name="Moore L.R."/>
            <person name="Chisholm S.W."/>
        </authorList>
    </citation>
    <scope>NUCLEOTIDE SEQUENCE [LARGE SCALE GENOMIC DNA]</scope>
    <source>
        <strain evidence="5">MIT 9201</strain>
    </source>
</reference>
<name>A0A0A2A3T3_PROMR</name>
<gene>
    <name evidence="4" type="ORF">EU95_1535</name>
</gene>
<dbReference type="Proteomes" id="UP000030355">
    <property type="component" value="Unassembled WGS sequence"/>
</dbReference>
<dbReference type="AlphaFoldDB" id="A0A0A2A3T3"/>
<comment type="caution">
    <text evidence="4">The sequence shown here is derived from an EMBL/GenBank/DDBJ whole genome shotgun (WGS) entry which is preliminary data.</text>
</comment>
<dbReference type="InterPro" id="IPR011611">
    <property type="entry name" value="PfkB_dom"/>
</dbReference>
<dbReference type="GO" id="GO:0005829">
    <property type="term" value="C:cytosol"/>
    <property type="evidence" value="ECO:0007669"/>
    <property type="project" value="TreeGrafter"/>
</dbReference>
<dbReference type="Pfam" id="PF00294">
    <property type="entry name" value="PfkB"/>
    <property type="match status" value="2"/>
</dbReference>
<accession>A0A0A2A3T3</accession>
<protein>
    <submittedName>
        <fullName evidence="4">Ribokinase</fullName>
        <ecNumber evidence="4">2.7.1.15</ecNumber>
    </submittedName>
</protein>
<evidence type="ECO:0000313" key="5">
    <source>
        <dbReference type="Proteomes" id="UP000030355"/>
    </source>
</evidence>
<feature type="domain" description="Carbohydrate kinase PfkB" evidence="3">
    <location>
        <begin position="22"/>
        <end position="146"/>
    </location>
</feature>